<feature type="domain" description="SS18 N-terminal" evidence="3">
    <location>
        <begin position="18"/>
        <end position="71"/>
    </location>
</feature>
<organism evidence="4 5">
    <name type="scientific">Turnera subulata</name>
    <dbReference type="NCBI Taxonomy" id="218843"/>
    <lineage>
        <taxon>Eukaryota</taxon>
        <taxon>Viridiplantae</taxon>
        <taxon>Streptophyta</taxon>
        <taxon>Embryophyta</taxon>
        <taxon>Tracheophyta</taxon>
        <taxon>Spermatophyta</taxon>
        <taxon>Magnoliopsida</taxon>
        <taxon>eudicotyledons</taxon>
        <taxon>Gunneridae</taxon>
        <taxon>Pentapetalae</taxon>
        <taxon>rosids</taxon>
        <taxon>fabids</taxon>
        <taxon>Malpighiales</taxon>
        <taxon>Passifloraceae</taxon>
        <taxon>Turnera</taxon>
    </lineage>
</organism>
<accession>A0A9Q0FQU6</accession>
<name>A0A9Q0FQU6_9ROSI</name>
<comment type="caution">
    <text evidence="4">The sequence shown here is derived from an EMBL/GenBank/DDBJ whole genome shotgun (WGS) entry which is preliminary data.</text>
</comment>
<proteinExistence type="inferred from homology"/>
<evidence type="ECO:0000259" key="3">
    <source>
        <dbReference type="Pfam" id="PF05030"/>
    </source>
</evidence>
<dbReference type="AlphaFoldDB" id="A0A9Q0FQU6"/>
<comment type="similarity">
    <text evidence="1">Belongs to the SS18 family.</text>
</comment>
<feature type="compositionally biased region" description="Low complexity" evidence="2">
    <location>
        <begin position="113"/>
        <end position="134"/>
    </location>
</feature>
<evidence type="ECO:0000313" key="5">
    <source>
        <dbReference type="Proteomes" id="UP001141552"/>
    </source>
</evidence>
<feature type="region of interest" description="Disordered" evidence="2">
    <location>
        <begin position="77"/>
        <end position="149"/>
    </location>
</feature>
<evidence type="ECO:0000256" key="2">
    <source>
        <dbReference type="SAM" id="MobiDB-lite"/>
    </source>
</evidence>
<feature type="compositionally biased region" description="Low complexity" evidence="2">
    <location>
        <begin position="77"/>
        <end position="101"/>
    </location>
</feature>
<keyword evidence="5" id="KW-1185">Reference proteome</keyword>
<evidence type="ECO:0000313" key="4">
    <source>
        <dbReference type="EMBL" id="KAJ4835901.1"/>
    </source>
</evidence>
<dbReference type="Proteomes" id="UP001141552">
    <property type="component" value="Unassembled WGS sequence"/>
</dbReference>
<gene>
    <name evidence="4" type="ORF">Tsubulata_006161</name>
</gene>
<dbReference type="EMBL" id="JAKUCV010004272">
    <property type="protein sequence ID" value="KAJ4835901.1"/>
    <property type="molecule type" value="Genomic_DNA"/>
</dbReference>
<dbReference type="Pfam" id="PF05030">
    <property type="entry name" value="SSXT"/>
    <property type="match status" value="1"/>
</dbReference>
<dbReference type="OrthoDB" id="10265171at2759"/>
<dbReference type="InterPro" id="IPR007726">
    <property type="entry name" value="SS18_N"/>
</dbReference>
<reference evidence="4" key="2">
    <citation type="journal article" date="2023" name="Plants (Basel)">
        <title>Annotation of the Turnera subulata (Passifloraceae) Draft Genome Reveals the S-Locus Evolved after the Divergence of Turneroideae from Passifloroideae in a Stepwise Manner.</title>
        <authorList>
            <person name="Henning P.M."/>
            <person name="Roalson E.H."/>
            <person name="Mir W."/>
            <person name="McCubbin A.G."/>
            <person name="Shore J.S."/>
        </authorList>
    </citation>
    <scope>NUCLEOTIDE SEQUENCE</scope>
    <source>
        <strain evidence="4">F60SS</strain>
    </source>
</reference>
<evidence type="ECO:0000256" key="1">
    <source>
        <dbReference type="ARBA" id="ARBA00007945"/>
    </source>
</evidence>
<sequence length="149" mass="16924">MQQPQGTLPSQQMLNLNLSTEQIQKYLDENKNLIMAILDNQNLGKFAECASYQTQLQQNLTYLARIADNLPQATTVPSQLCPQPSQPSAQQEQYVQQPQAAMSQQAVYFSSRPPFQLNDQPQQLPPHLQQHFNQGQMRMRPGAPDQDTE</sequence>
<protein>
    <recommendedName>
        <fullName evidence="3">SS18 N-terminal domain-containing protein</fullName>
    </recommendedName>
</protein>
<reference evidence="4" key="1">
    <citation type="submission" date="2022-02" db="EMBL/GenBank/DDBJ databases">
        <authorList>
            <person name="Henning P.M."/>
            <person name="McCubbin A.G."/>
            <person name="Shore J.S."/>
        </authorList>
    </citation>
    <scope>NUCLEOTIDE SEQUENCE</scope>
    <source>
        <strain evidence="4">F60SS</strain>
        <tissue evidence="4">Leaves</tissue>
    </source>
</reference>